<dbReference type="OrthoDB" id="3251355at2"/>
<dbReference type="PANTHER" id="PTHR30521">
    <property type="entry name" value="DEFERROCHELATASE/PEROXIDASE"/>
    <property type="match status" value="1"/>
</dbReference>
<dbReference type="Pfam" id="PF04261">
    <property type="entry name" value="Dyp_perox_N"/>
    <property type="match status" value="1"/>
</dbReference>
<dbReference type="InterPro" id="IPR006314">
    <property type="entry name" value="Dyp_peroxidase"/>
</dbReference>
<dbReference type="RefSeq" id="WP_094404239.1">
    <property type="nucleotide sequence ID" value="NZ_NMVO01000001.1"/>
</dbReference>
<feature type="domain" description="Dyp-type peroxidase C-terminal" evidence="9">
    <location>
        <begin position="143"/>
        <end position="307"/>
    </location>
</feature>
<dbReference type="GO" id="GO:0005829">
    <property type="term" value="C:cytosol"/>
    <property type="evidence" value="ECO:0007669"/>
    <property type="project" value="TreeGrafter"/>
</dbReference>
<name>A0A255GNF8_9ACTN</name>
<comment type="similarity">
    <text evidence="6">Belongs to the DyP-type peroxidase family.</text>
</comment>
<keyword evidence="5" id="KW-0408">Iron</keyword>
<keyword evidence="4" id="KW-0560">Oxidoreductase</keyword>
<reference evidence="10 11" key="1">
    <citation type="submission" date="2017-07" db="EMBL/GenBank/DDBJ databases">
        <title>Draft whole genome sequences of clinical Proprionibacteriaceae strains.</title>
        <authorList>
            <person name="Bernier A.-M."/>
            <person name="Bernard K."/>
            <person name="Domingo M.-C."/>
        </authorList>
    </citation>
    <scope>NUCLEOTIDE SEQUENCE [LARGE SCALE GENOMIC DNA]</scope>
    <source>
        <strain evidence="10 11">NML 030167</strain>
    </source>
</reference>
<dbReference type="EMBL" id="NMVO01000001">
    <property type="protein sequence ID" value="OYO17357.1"/>
    <property type="molecule type" value="Genomic_DNA"/>
</dbReference>
<dbReference type="InterPro" id="IPR048327">
    <property type="entry name" value="Dyp_perox_N"/>
</dbReference>
<dbReference type="GO" id="GO:0046872">
    <property type="term" value="F:metal ion binding"/>
    <property type="evidence" value="ECO:0007669"/>
    <property type="project" value="UniProtKB-KW"/>
</dbReference>
<gene>
    <name evidence="10" type="ORF">CGZ94_00120</name>
</gene>
<organism evidence="10 11">
    <name type="scientific">Enemella evansiae</name>
    <dbReference type="NCBI Taxonomy" id="2016499"/>
    <lineage>
        <taxon>Bacteria</taxon>
        <taxon>Bacillati</taxon>
        <taxon>Actinomycetota</taxon>
        <taxon>Actinomycetes</taxon>
        <taxon>Propionibacteriales</taxon>
        <taxon>Propionibacteriaceae</taxon>
        <taxon>Enemella</taxon>
    </lineage>
</organism>
<dbReference type="PROSITE" id="PS51404">
    <property type="entry name" value="DYP_PEROXIDASE"/>
    <property type="match status" value="1"/>
</dbReference>
<protein>
    <submittedName>
        <fullName evidence="10">Peroxidase</fullName>
    </submittedName>
</protein>
<evidence type="ECO:0000256" key="4">
    <source>
        <dbReference type="ARBA" id="ARBA00023002"/>
    </source>
</evidence>
<evidence type="ECO:0000259" key="8">
    <source>
        <dbReference type="Pfam" id="PF04261"/>
    </source>
</evidence>
<keyword evidence="3" id="KW-0479">Metal-binding</keyword>
<feature type="region of interest" description="Disordered" evidence="7">
    <location>
        <begin position="316"/>
        <end position="342"/>
    </location>
</feature>
<dbReference type="NCBIfam" id="TIGR01413">
    <property type="entry name" value="Dyp_perox_fam"/>
    <property type="match status" value="1"/>
</dbReference>
<dbReference type="GO" id="GO:0020037">
    <property type="term" value="F:heme binding"/>
    <property type="evidence" value="ECO:0007669"/>
    <property type="project" value="InterPro"/>
</dbReference>
<evidence type="ECO:0000259" key="9">
    <source>
        <dbReference type="Pfam" id="PF20628"/>
    </source>
</evidence>
<dbReference type="PANTHER" id="PTHR30521:SF0">
    <property type="entry name" value="DYP-TYPE PEROXIDASE FAMILY PROTEIN"/>
    <property type="match status" value="1"/>
</dbReference>
<evidence type="ECO:0000256" key="6">
    <source>
        <dbReference type="ARBA" id="ARBA00025737"/>
    </source>
</evidence>
<feature type="domain" description="Dyp-type peroxidase N-terminal" evidence="8">
    <location>
        <begin position="11"/>
        <end position="140"/>
    </location>
</feature>
<dbReference type="SUPFAM" id="SSF54909">
    <property type="entry name" value="Dimeric alpha+beta barrel"/>
    <property type="match status" value="1"/>
</dbReference>
<evidence type="ECO:0000256" key="7">
    <source>
        <dbReference type="SAM" id="MobiDB-lite"/>
    </source>
</evidence>
<keyword evidence="2 10" id="KW-0575">Peroxidase</keyword>
<comment type="caution">
    <text evidence="10">The sequence shown here is derived from an EMBL/GenBank/DDBJ whole genome shotgun (WGS) entry which is preliminary data.</text>
</comment>
<evidence type="ECO:0000256" key="1">
    <source>
        <dbReference type="ARBA" id="ARBA00001970"/>
    </source>
</evidence>
<dbReference type="InterPro" id="IPR011008">
    <property type="entry name" value="Dimeric_a/b-barrel"/>
</dbReference>
<comment type="cofactor">
    <cofactor evidence="1">
        <name>heme b</name>
        <dbReference type="ChEBI" id="CHEBI:60344"/>
    </cofactor>
</comment>
<evidence type="ECO:0000256" key="3">
    <source>
        <dbReference type="ARBA" id="ARBA00022723"/>
    </source>
</evidence>
<accession>A0A255GNF8</accession>
<evidence type="ECO:0000256" key="2">
    <source>
        <dbReference type="ARBA" id="ARBA00022559"/>
    </source>
</evidence>
<dbReference type="AlphaFoldDB" id="A0A255GNF8"/>
<proteinExistence type="inferred from homology"/>
<dbReference type="GO" id="GO:0004601">
    <property type="term" value="F:peroxidase activity"/>
    <property type="evidence" value="ECO:0007669"/>
    <property type="project" value="UniProtKB-KW"/>
</dbReference>
<evidence type="ECO:0000256" key="5">
    <source>
        <dbReference type="ARBA" id="ARBA00023004"/>
    </source>
</evidence>
<dbReference type="Pfam" id="PF20628">
    <property type="entry name" value="Dyp_perox_C"/>
    <property type="match status" value="1"/>
</dbReference>
<keyword evidence="11" id="KW-1185">Reference proteome</keyword>
<evidence type="ECO:0000313" key="11">
    <source>
        <dbReference type="Proteomes" id="UP000215896"/>
    </source>
</evidence>
<evidence type="ECO:0000313" key="10">
    <source>
        <dbReference type="EMBL" id="OYO17357.1"/>
    </source>
</evidence>
<sequence>MVSRTPEYLAQNVLRPVARAAIFLTVTVPEGREADVRDALTDVPSLIRAVAFRVPEGQLSCVTGIGAEFWQRAYPDLEPPADLHPFIPLDGGKHRAPRTPGDLLFHIRSMQVDMCFELARQLQLRFGDSIEIVDEVHGFRYWDDRDLLGFVDGTENPDAPLAQVEATLIGDDDPVWTGGSFVIVQKYLHDLTTWDAISVEEQERVIGRTKLADIELPDDVKPANSHVALNQVNDADGKQLQIVRDNLPFGRLDGEEFGTYFIGYAADPGVTEEMLRNMFLGKPAGNYDRILDFSTAVTGCLFFVPPAGFLEEPEAYASNETSDETPTEHQPATDGSLNIGGL</sequence>
<dbReference type="InterPro" id="IPR048328">
    <property type="entry name" value="Dyp_perox_C"/>
</dbReference>
<dbReference type="Proteomes" id="UP000215896">
    <property type="component" value="Unassembled WGS sequence"/>
</dbReference>